<evidence type="ECO:0000313" key="2">
    <source>
        <dbReference type="Proteomes" id="UP001172673"/>
    </source>
</evidence>
<proteinExistence type="predicted"/>
<protein>
    <submittedName>
        <fullName evidence="1">Uncharacterized protein</fullName>
    </submittedName>
</protein>
<name>A0AA39CGA7_9EURO</name>
<comment type="caution">
    <text evidence="1">The sequence shown here is derived from an EMBL/GenBank/DDBJ whole genome shotgun (WGS) entry which is preliminary data.</text>
</comment>
<evidence type="ECO:0000313" key="1">
    <source>
        <dbReference type="EMBL" id="KAJ9607180.1"/>
    </source>
</evidence>
<dbReference type="AlphaFoldDB" id="A0AA39CGA7"/>
<keyword evidence="2" id="KW-1185">Reference proteome</keyword>
<accession>A0AA39CGA7</accession>
<dbReference type="Proteomes" id="UP001172673">
    <property type="component" value="Unassembled WGS sequence"/>
</dbReference>
<organism evidence="1 2">
    <name type="scientific">Cladophialophora chaetospira</name>
    <dbReference type="NCBI Taxonomy" id="386627"/>
    <lineage>
        <taxon>Eukaryota</taxon>
        <taxon>Fungi</taxon>
        <taxon>Dikarya</taxon>
        <taxon>Ascomycota</taxon>
        <taxon>Pezizomycotina</taxon>
        <taxon>Eurotiomycetes</taxon>
        <taxon>Chaetothyriomycetidae</taxon>
        <taxon>Chaetothyriales</taxon>
        <taxon>Herpotrichiellaceae</taxon>
        <taxon>Cladophialophora</taxon>
    </lineage>
</organism>
<dbReference type="EMBL" id="JAPDRK010000012">
    <property type="protein sequence ID" value="KAJ9607180.1"/>
    <property type="molecule type" value="Genomic_DNA"/>
</dbReference>
<reference evidence="1" key="1">
    <citation type="submission" date="2022-10" db="EMBL/GenBank/DDBJ databases">
        <title>Culturing micro-colonial fungi from biological soil crusts in the Mojave desert and describing Neophaeococcomyces mojavensis, and introducing the new genera and species Taxawa tesnikishii.</title>
        <authorList>
            <person name="Kurbessoian T."/>
            <person name="Stajich J.E."/>
        </authorList>
    </citation>
    <scope>NUCLEOTIDE SEQUENCE</scope>
    <source>
        <strain evidence="1">TK_41</strain>
    </source>
</reference>
<sequence>MGLNKCAADVILNNTPSIPTSQAVLAPNLNEFNLTYQFAHPQINLLHRPQGTHQLYQRRSSPIQTTVKLNTASRFALIASYAIFQTTALSPRQTIPDNAIFLTVQSGGADVNFIEVFLDKVNDLSGQGVVGDGATITSMGAGVPSSVNCQILIDNLGELIPLGHLITPGHPTKFSTGVTVTFDKVACASTLLPEPPFATVEFILNNGNAAFAEFQVSQFSDVPLQFTENPAIQNAIQWSITGETGPLAAENIVCAAYSDSACTSQIGQIATGRAIAALDTDDFGNPVPIQCVSCTQV</sequence>
<gene>
    <name evidence="1" type="ORF">H2200_008252</name>
</gene>